<dbReference type="PANTHER" id="PTHR16263:SF4">
    <property type="entry name" value="TETRATRICOPEPTIDE REPEAT PROTEIN 38"/>
    <property type="match status" value="1"/>
</dbReference>
<keyword evidence="4" id="KW-0802">TPR repeat</keyword>
<dbReference type="PANTHER" id="PTHR16263">
    <property type="entry name" value="TETRATRICOPEPTIDE REPEAT PROTEIN 38"/>
    <property type="match status" value="1"/>
</dbReference>
<dbReference type="Proteomes" id="UP000324973">
    <property type="component" value="Unassembled WGS sequence"/>
</dbReference>
<dbReference type="RefSeq" id="WP_149103330.1">
    <property type="nucleotide sequence ID" value="NZ_VTFT01000001.1"/>
</dbReference>
<evidence type="ECO:0000256" key="4">
    <source>
        <dbReference type="ARBA" id="ARBA00022803"/>
    </source>
</evidence>
<accession>A0A5D4XQ59</accession>
<dbReference type="InterPro" id="IPR033891">
    <property type="entry name" value="TTC38"/>
</dbReference>
<evidence type="ECO:0000256" key="1">
    <source>
        <dbReference type="ARBA" id="ARBA00005857"/>
    </source>
</evidence>
<dbReference type="AlphaFoldDB" id="A0A5D4XQ59"/>
<protein>
    <recommendedName>
        <fullName evidence="2">Tetratricopeptide repeat protein 38</fullName>
    </recommendedName>
</protein>
<keyword evidence="3" id="KW-0677">Repeat</keyword>
<evidence type="ECO:0000256" key="3">
    <source>
        <dbReference type="ARBA" id="ARBA00022737"/>
    </source>
</evidence>
<dbReference type="EMBL" id="VTFT01000001">
    <property type="protein sequence ID" value="TYT26776.1"/>
    <property type="molecule type" value="Genomic_DNA"/>
</dbReference>
<gene>
    <name evidence="5" type="ORF">FZO89_11180</name>
</gene>
<evidence type="ECO:0000313" key="6">
    <source>
        <dbReference type="Proteomes" id="UP000324973"/>
    </source>
</evidence>
<sequence length="438" mass="48214">MHHDPRDCPVSTRSAAAIAHAEQALWRMATYFGDPFADLDAAIQEDPGWVLPLVMKANCLLSATEQPMLEQAHALLDLAGAATGANARERAHVAASRTCALGHWREACDQWERILVEHPRDFLALWSAHLFDFFRGDAGNLHRRVARVLPAWSADTPMYAHVRALEAFGLEESNHYDSALESAQAALALQPREPWAIHAAAHVHEMRGDHQHGARWLESRIADWSGDNAFAFHNWWHLALFRLEQLDTAGALELFDAQIVAGDAMALQHIDVCALLWRLRILGVDVGDRWQHAAQRWTDRAPVAGHYAFNDLHAAMAFVGADRDAQARSLLAAVEARATDVDGGHLSRIAGEIGVPLLRGVIAHGEGDHAGAVEQLLPLRGRHHAMGGSHAQRDVIELTLLDAAIGAGHRALARHLLNERLFAKPGTPLTAHWERRLG</sequence>
<comment type="similarity">
    <text evidence="1">Belongs to the TTC38 family.</text>
</comment>
<proteinExistence type="inferred from homology"/>
<name>A0A5D4XQ59_9GAMM</name>
<comment type="caution">
    <text evidence="5">The sequence shown here is derived from an EMBL/GenBank/DDBJ whole genome shotgun (WGS) entry which is preliminary data.</text>
</comment>
<dbReference type="SUPFAM" id="SSF48452">
    <property type="entry name" value="TPR-like"/>
    <property type="match status" value="1"/>
</dbReference>
<dbReference type="CDD" id="cd05804">
    <property type="entry name" value="StaR_like"/>
    <property type="match status" value="1"/>
</dbReference>
<keyword evidence="6" id="KW-1185">Reference proteome</keyword>
<dbReference type="InterPro" id="IPR011990">
    <property type="entry name" value="TPR-like_helical_dom_sf"/>
</dbReference>
<reference evidence="5 6" key="1">
    <citation type="submission" date="2019-08" db="EMBL/GenBank/DDBJ databases">
        <title>Luteimonas viscosus sp. nov., isolated from soil of a sunflower field.</title>
        <authorList>
            <person name="Jianli Z."/>
            <person name="Ying Z."/>
        </authorList>
    </citation>
    <scope>NUCLEOTIDE SEQUENCE [LARGE SCALE GENOMIC DNA]</scope>
    <source>
        <strain evidence="5 6">XBU10</strain>
    </source>
</reference>
<evidence type="ECO:0000256" key="2">
    <source>
        <dbReference type="ARBA" id="ARBA00019992"/>
    </source>
</evidence>
<organism evidence="5 6">
    <name type="scientific">Luteimonas viscosa</name>
    <dbReference type="NCBI Taxonomy" id="1132694"/>
    <lineage>
        <taxon>Bacteria</taxon>
        <taxon>Pseudomonadati</taxon>
        <taxon>Pseudomonadota</taxon>
        <taxon>Gammaproteobacteria</taxon>
        <taxon>Lysobacterales</taxon>
        <taxon>Lysobacteraceae</taxon>
        <taxon>Luteimonas</taxon>
    </lineage>
</organism>
<dbReference type="Gene3D" id="1.25.40.10">
    <property type="entry name" value="Tetratricopeptide repeat domain"/>
    <property type="match status" value="1"/>
</dbReference>
<evidence type="ECO:0000313" key="5">
    <source>
        <dbReference type="EMBL" id="TYT26776.1"/>
    </source>
</evidence>
<dbReference type="OrthoDB" id="9815900at2"/>